<evidence type="ECO:0000313" key="1">
    <source>
        <dbReference type="EMBL" id="QFG74607.1"/>
    </source>
</evidence>
<name>A0A5J6VLX6_9VIRU</name>
<proteinExistence type="predicted"/>
<dbReference type="EMBL" id="MN448289">
    <property type="protein sequence ID" value="QFG74607.1"/>
    <property type="molecule type" value="Genomic_DNA"/>
</dbReference>
<reference evidence="1" key="1">
    <citation type="journal article" date="2019" name="Philos. Trans. R. Soc. Lond., B, Biol. Sci.">
        <title>Targeted metagenomic recovery of four divergent viruses reveals shared and distinctive characteristics of giant viruses of marine eukaryotes.</title>
        <authorList>
            <person name="Needham D.M."/>
            <person name="Poirier C."/>
            <person name="Hehenberger E."/>
            <person name="Jimenez V."/>
            <person name="Swalwell J.E."/>
            <person name="Santoro A.E."/>
            <person name="Worden A.Z."/>
        </authorList>
    </citation>
    <scope>NUCLEOTIDE SEQUENCE</scope>
    <source>
        <strain evidence="1">MPacV-611</strain>
    </source>
</reference>
<sequence length="63" mass="7582">MSTTNDTQNKDTQVFERLCIKNRNALVGIYVYEKTITRRKSIPLYYKVMHLKMHRTLLDNMVF</sequence>
<organism evidence="1">
    <name type="scientific">Megaviridae environmental sample</name>
    <dbReference type="NCBI Taxonomy" id="1737588"/>
    <lineage>
        <taxon>Viruses</taxon>
        <taxon>Varidnaviria</taxon>
        <taxon>Bamfordvirae</taxon>
        <taxon>Nucleocytoviricota</taxon>
        <taxon>Megaviricetes</taxon>
        <taxon>Imitervirales</taxon>
        <taxon>Mimiviridae</taxon>
        <taxon>environmental samples</taxon>
    </lineage>
</organism>
<accession>A0A5J6VLX6</accession>
<protein>
    <submittedName>
        <fullName evidence="1">Uncharacterized protein</fullName>
    </submittedName>
</protein>